<keyword evidence="1" id="KW-0175">Coiled coil</keyword>
<comment type="caution">
    <text evidence="2">The sequence shown here is derived from an EMBL/GenBank/DDBJ whole genome shotgun (WGS) entry which is preliminary data.</text>
</comment>
<evidence type="ECO:0000256" key="1">
    <source>
        <dbReference type="SAM" id="Coils"/>
    </source>
</evidence>
<organism evidence="2 3">
    <name type="scientific">Trifolium medium</name>
    <dbReference type="NCBI Taxonomy" id="97028"/>
    <lineage>
        <taxon>Eukaryota</taxon>
        <taxon>Viridiplantae</taxon>
        <taxon>Streptophyta</taxon>
        <taxon>Embryophyta</taxon>
        <taxon>Tracheophyta</taxon>
        <taxon>Spermatophyta</taxon>
        <taxon>Magnoliopsida</taxon>
        <taxon>eudicotyledons</taxon>
        <taxon>Gunneridae</taxon>
        <taxon>Pentapetalae</taxon>
        <taxon>rosids</taxon>
        <taxon>fabids</taxon>
        <taxon>Fabales</taxon>
        <taxon>Fabaceae</taxon>
        <taxon>Papilionoideae</taxon>
        <taxon>50 kb inversion clade</taxon>
        <taxon>NPAAA clade</taxon>
        <taxon>Hologalegina</taxon>
        <taxon>IRL clade</taxon>
        <taxon>Trifolieae</taxon>
        <taxon>Trifolium</taxon>
    </lineage>
</organism>
<evidence type="ECO:0000313" key="2">
    <source>
        <dbReference type="EMBL" id="MCI55490.1"/>
    </source>
</evidence>
<name>A0A392T5Q3_9FABA</name>
<dbReference type="Proteomes" id="UP000265520">
    <property type="component" value="Unassembled WGS sequence"/>
</dbReference>
<sequence length="93" mass="10706">DRFDEEVGNRVKVKENEWATERKTHVGEINTLREKVKSLETQLASIIKEKDEAVTRRDELTKEVEALSLKVDDLTLDVGAQFDEGFQFALEQV</sequence>
<keyword evidence="3" id="KW-1185">Reference proteome</keyword>
<dbReference type="EMBL" id="LXQA010497250">
    <property type="protein sequence ID" value="MCI55490.1"/>
    <property type="molecule type" value="Genomic_DNA"/>
</dbReference>
<dbReference type="AlphaFoldDB" id="A0A392T5Q3"/>
<protein>
    <submittedName>
        <fullName evidence="2">Uncharacterized protein</fullName>
    </submittedName>
</protein>
<feature type="non-terminal residue" evidence="2">
    <location>
        <position position="1"/>
    </location>
</feature>
<feature type="coiled-coil region" evidence="1">
    <location>
        <begin position="22"/>
        <end position="77"/>
    </location>
</feature>
<accession>A0A392T5Q3</accession>
<reference evidence="2 3" key="1">
    <citation type="journal article" date="2018" name="Front. Plant Sci.">
        <title>Red Clover (Trifolium pratense) and Zigzag Clover (T. medium) - A Picture of Genomic Similarities and Differences.</title>
        <authorList>
            <person name="Dluhosova J."/>
            <person name="Istvanek J."/>
            <person name="Nedelnik J."/>
            <person name="Repkova J."/>
        </authorList>
    </citation>
    <scope>NUCLEOTIDE SEQUENCE [LARGE SCALE GENOMIC DNA]</scope>
    <source>
        <strain evidence="3">cv. 10/8</strain>
        <tissue evidence="2">Leaf</tissue>
    </source>
</reference>
<feature type="non-terminal residue" evidence="2">
    <location>
        <position position="93"/>
    </location>
</feature>
<proteinExistence type="predicted"/>
<evidence type="ECO:0000313" key="3">
    <source>
        <dbReference type="Proteomes" id="UP000265520"/>
    </source>
</evidence>